<feature type="region of interest" description="Disordered" evidence="1">
    <location>
        <begin position="307"/>
        <end position="347"/>
    </location>
</feature>
<dbReference type="GeneID" id="20646166"/>
<accession>G4ZGI4</accession>
<dbReference type="Proteomes" id="UP000002640">
    <property type="component" value="Unassembled WGS sequence"/>
</dbReference>
<feature type="region of interest" description="Disordered" evidence="1">
    <location>
        <begin position="196"/>
        <end position="234"/>
    </location>
</feature>
<protein>
    <submittedName>
        <fullName evidence="2">Uncharacterized protein</fullName>
    </submittedName>
</protein>
<organism evidence="2 3">
    <name type="scientific">Phytophthora sojae (strain P6497)</name>
    <name type="common">Soybean stem and root rot agent</name>
    <name type="synonym">Phytophthora megasperma f. sp. glycines</name>
    <dbReference type="NCBI Taxonomy" id="1094619"/>
    <lineage>
        <taxon>Eukaryota</taxon>
        <taxon>Sar</taxon>
        <taxon>Stramenopiles</taxon>
        <taxon>Oomycota</taxon>
        <taxon>Peronosporomycetes</taxon>
        <taxon>Peronosporales</taxon>
        <taxon>Peronosporaceae</taxon>
        <taxon>Phytophthora</taxon>
    </lineage>
</organism>
<name>G4ZGI4_PHYSP</name>
<dbReference type="KEGG" id="psoj:PHYSODRAFT_330747"/>
<dbReference type="EMBL" id="JH159154">
    <property type="protein sequence ID" value="EGZ16686.1"/>
    <property type="molecule type" value="Genomic_DNA"/>
</dbReference>
<gene>
    <name evidence="2" type="ORF">PHYSODRAFT_330747</name>
</gene>
<keyword evidence="3" id="KW-1185">Reference proteome</keyword>
<reference evidence="2 3" key="1">
    <citation type="journal article" date="2006" name="Science">
        <title>Phytophthora genome sequences uncover evolutionary origins and mechanisms of pathogenesis.</title>
        <authorList>
            <person name="Tyler B.M."/>
            <person name="Tripathy S."/>
            <person name="Zhang X."/>
            <person name="Dehal P."/>
            <person name="Jiang R.H."/>
            <person name="Aerts A."/>
            <person name="Arredondo F.D."/>
            <person name="Baxter L."/>
            <person name="Bensasson D."/>
            <person name="Beynon J.L."/>
            <person name="Chapman J."/>
            <person name="Damasceno C.M."/>
            <person name="Dorrance A.E."/>
            <person name="Dou D."/>
            <person name="Dickerman A.W."/>
            <person name="Dubchak I.L."/>
            <person name="Garbelotto M."/>
            <person name="Gijzen M."/>
            <person name="Gordon S.G."/>
            <person name="Govers F."/>
            <person name="Grunwald N.J."/>
            <person name="Huang W."/>
            <person name="Ivors K.L."/>
            <person name="Jones R.W."/>
            <person name="Kamoun S."/>
            <person name="Krampis K."/>
            <person name="Lamour K.H."/>
            <person name="Lee M.K."/>
            <person name="McDonald W.H."/>
            <person name="Medina M."/>
            <person name="Meijer H.J."/>
            <person name="Nordberg E.K."/>
            <person name="Maclean D.J."/>
            <person name="Ospina-Giraldo M.D."/>
            <person name="Morris P.F."/>
            <person name="Phuntumart V."/>
            <person name="Putnam N.H."/>
            <person name="Rash S."/>
            <person name="Rose J.K."/>
            <person name="Sakihama Y."/>
            <person name="Salamov A.A."/>
            <person name="Savidor A."/>
            <person name="Scheuring C.F."/>
            <person name="Smith B.M."/>
            <person name="Sobral B.W."/>
            <person name="Terry A."/>
            <person name="Torto-Alalibo T.A."/>
            <person name="Win J."/>
            <person name="Xu Z."/>
            <person name="Zhang H."/>
            <person name="Grigoriev I.V."/>
            <person name="Rokhsar D.S."/>
            <person name="Boore J.L."/>
        </authorList>
    </citation>
    <scope>NUCLEOTIDE SEQUENCE [LARGE SCALE GENOMIC DNA]</scope>
    <source>
        <strain evidence="2 3">P6497</strain>
    </source>
</reference>
<evidence type="ECO:0000313" key="2">
    <source>
        <dbReference type="EMBL" id="EGZ16686.1"/>
    </source>
</evidence>
<feature type="compositionally biased region" description="Low complexity" evidence="1">
    <location>
        <begin position="314"/>
        <end position="326"/>
    </location>
</feature>
<dbReference type="AlphaFoldDB" id="G4ZGI4"/>
<feature type="compositionally biased region" description="Acidic residues" evidence="1">
    <location>
        <begin position="207"/>
        <end position="217"/>
    </location>
</feature>
<sequence length="377" mass="41136">MKVALQQPTNDILTRSHRATLVTRGRTMNLSFWKKDDALATSKILSAKASPWMKTSLSGSVRNKLSSGSKLNELLRSEMLEESDQRAVNLNIQLLTSPALLDRFVVFSDFGEASSTVDSALSRNDLISVGDLALARSLLCDRHHGQTANHLNGYSDGFIPLTLPTFSPQAAEPSKQSLKVWDEPSIEYSKQAVTGCSEGFEPGNQVEDNDNAVVDDDTTNRNQDGAAQPFDQFDAEPDALVLQRESLWTWLSNRDDGISLASLSSSTNSACSEDQAAEDTASRQSGPADPMRALQVVKSAVTKTMARIRDEQHAACQQQQQESETPTSPPPAPAPTAASNRTPRLDEAKRLEFLRALEDFKRCLRPTSSPSSLLSEA</sequence>
<evidence type="ECO:0000256" key="1">
    <source>
        <dbReference type="SAM" id="MobiDB-lite"/>
    </source>
</evidence>
<proteinExistence type="predicted"/>
<dbReference type="RefSeq" id="XP_009525744.1">
    <property type="nucleotide sequence ID" value="XM_009527449.1"/>
</dbReference>
<feature type="region of interest" description="Disordered" evidence="1">
    <location>
        <begin position="271"/>
        <end position="292"/>
    </location>
</feature>
<dbReference type="InParanoid" id="G4ZGI4"/>
<evidence type="ECO:0000313" key="3">
    <source>
        <dbReference type="Proteomes" id="UP000002640"/>
    </source>
</evidence>